<organism evidence="2 3">
    <name type="scientific">Canna indica</name>
    <name type="common">Indian-shot</name>
    <dbReference type="NCBI Taxonomy" id="4628"/>
    <lineage>
        <taxon>Eukaryota</taxon>
        <taxon>Viridiplantae</taxon>
        <taxon>Streptophyta</taxon>
        <taxon>Embryophyta</taxon>
        <taxon>Tracheophyta</taxon>
        <taxon>Spermatophyta</taxon>
        <taxon>Magnoliopsida</taxon>
        <taxon>Liliopsida</taxon>
        <taxon>Zingiberales</taxon>
        <taxon>Cannaceae</taxon>
        <taxon>Canna</taxon>
    </lineage>
</organism>
<dbReference type="PANTHER" id="PTHR46932">
    <property type="entry name" value="HEAVY METAL-ASSOCIATED ISOPRENYLATED PLANT PROTEIN 47"/>
    <property type="match status" value="1"/>
</dbReference>
<dbReference type="SUPFAM" id="SSF55008">
    <property type="entry name" value="HMA, heavy metal-associated domain"/>
    <property type="match status" value="1"/>
</dbReference>
<proteinExistence type="predicted"/>
<gene>
    <name evidence="2" type="ORF">Cni_G20851</name>
</gene>
<dbReference type="Gene3D" id="3.30.70.100">
    <property type="match status" value="1"/>
</dbReference>
<evidence type="ECO:0000313" key="2">
    <source>
        <dbReference type="EMBL" id="WOL12087.1"/>
    </source>
</evidence>
<dbReference type="PANTHER" id="PTHR46932:SF12">
    <property type="entry name" value="HEAVY METAL-ASSOCIATED ISOPRENYLATED PLANT PROTEIN 47"/>
    <property type="match status" value="1"/>
</dbReference>
<dbReference type="InterPro" id="IPR036163">
    <property type="entry name" value="HMA_dom_sf"/>
</dbReference>
<keyword evidence="3" id="KW-1185">Reference proteome</keyword>
<evidence type="ECO:0000259" key="1">
    <source>
        <dbReference type="PROSITE" id="PS50846"/>
    </source>
</evidence>
<reference evidence="2 3" key="1">
    <citation type="submission" date="2023-10" db="EMBL/GenBank/DDBJ databases">
        <title>Chromosome-scale genome assembly provides insights into flower coloration mechanisms of Canna indica.</title>
        <authorList>
            <person name="Li C."/>
        </authorList>
    </citation>
    <scope>NUCLEOTIDE SEQUENCE [LARGE SCALE GENOMIC DNA]</scope>
    <source>
        <tissue evidence="2">Flower</tissue>
    </source>
</reference>
<dbReference type="Proteomes" id="UP001327560">
    <property type="component" value="Chromosome 6"/>
</dbReference>
<feature type="domain" description="HMA" evidence="1">
    <location>
        <begin position="2"/>
        <end position="71"/>
    </location>
</feature>
<protein>
    <recommendedName>
        <fullName evidence="1">HMA domain-containing protein</fullName>
    </recommendedName>
</protein>
<dbReference type="InterPro" id="IPR042885">
    <property type="entry name" value="HIPP47/16"/>
</dbReference>
<dbReference type="GO" id="GO:0046872">
    <property type="term" value="F:metal ion binding"/>
    <property type="evidence" value="ECO:0007669"/>
    <property type="project" value="InterPro"/>
</dbReference>
<accession>A0AAQ3KNG3</accession>
<name>A0AAQ3KNG3_9LILI</name>
<evidence type="ECO:0000313" key="3">
    <source>
        <dbReference type="Proteomes" id="UP001327560"/>
    </source>
</evidence>
<dbReference type="AlphaFoldDB" id="A0AAQ3KNG3"/>
<dbReference type="PROSITE" id="PS50846">
    <property type="entry name" value="HMA_2"/>
    <property type="match status" value="1"/>
</dbReference>
<dbReference type="InterPro" id="IPR006121">
    <property type="entry name" value="HMA_dom"/>
</dbReference>
<dbReference type="EMBL" id="CP136895">
    <property type="protein sequence ID" value="WOL12087.1"/>
    <property type="molecule type" value="Genomic_DNA"/>
</dbReference>
<sequence>MKQKIVIKVQISCKKCRIKAMKLVASAEGVDSVAVEGENKDQLVIVGDGVDPACLTHTLRKKVGHADIIKVEEVKIAKQEEKKPNAGPPKPVVHWYPNYPPCPQLVYYDDYYACRSSNSDNCSIM</sequence>